<dbReference type="RefSeq" id="WP_248590259.1">
    <property type="nucleotide sequence ID" value="NZ_BAABEB010000004.1"/>
</dbReference>
<evidence type="ECO:0000256" key="1">
    <source>
        <dbReference type="SAM" id="Phobius"/>
    </source>
</evidence>
<feature type="transmembrane region" description="Helical" evidence="1">
    <location>
        <begin position="6"/>
        <end position="26"/>
    </location>
</feature>
<reference evidence="2 3" key="1">
    <citation type="submission" date="2020-04" db="EMBL/GenBank/DDBJ databases">
        <title>Thermobifida alba genome sequencing and assembly.</title>
        <authorList>
            <person name="Luzics S."/>
            <person name="Horvath B."/>
            <person name="Nagy I."/>
            <person name="Toth A."/>
            <person name="Nagy I."/>
            <person name="Kukolya J."/>
        </authorList>
    </citation>
    <scope>NUCLEOTIDE SEQUENCE [LARGE SCALE GENOMIC DNA]</scope>
    <source>
        <strain evidence="2 3">DSM 43795</strain>
    </source>
</reference>
<evidence type="ECO:0000313" key="2">
    <source>
        <dbReference type="EMBL" id="UPT21773.1"/>
    </source>
</evidence>
<evidence type="ECO:0000313" key="3">
    <source>
        <dbReference type="Proteomes" id="UP000832041"/>
    </source>
</evidence>
<keyword evidence="3" id="KW-1185">Reference proteome</keyword>
<dbReference type="EMBL" id="CP051627">
    <property type="protein sequence ID" value="UPT21773.1"/>
    <property type="molecule type" value="Genomic_DNA"/>
</dbReference>
<accession>A0ABY4L5P4</accession>
<proteinExistence type="predicted"/>
<feature type="transmembrane region" description="Helical" evidence="1">
    <location>
        <begin position="125"/>
        <end position="142"/>
    </location>
</feature>
<organism evidence="2 3">
    <name type="scientific">Thermobifida alba</name>
    <name type="common">Thermomonospora alba</name>
    <dbReference type="NCBI Taxonomy" id="53522"/>
    <lineage>
        <taxon>Bacteria</taxon>
        <taxon>Bacillati</taxon>
        <taxon>Actinomycetota</taxon>
        <taxon>Actinomycetes</taxon>
        <taxon>Streptosporangiales</taxon>
        <taxon>Nocardiopsidaceae</taxon>
        <taxon>Thermobifida</taxon>
    </lineage>
</organism>
<name>A0ABY4L5P4_THEAE</name>
<keyword evidence="1" id="KW-0812">Transmembrane</keyword>
<gene>
    <name evidence="2" type="ORF">FOF52_13100</name>
</gene>
<protein>
    <submittedName>
        <fullName evidence="2">Uncharacterized protein</fullName>
    </submittedName>
</protein>
<keyword evidence="1" id="KW-1133">Transmembrane helix</keyword>
<sequence>MVEIYWVALLASGVFLVHLVLHFLLFRSGIYWDPDSTTNSPSAVSRIAADVELNALRARMKIEGRESELRAGRAMHGDARERASLLADARTALSRVAPGERRVRAEGGERRAESMRMLSRFRSDLLILVCLGIGLALLAAGAE</sequence>
<keyword evidence="1" id="KW-0472">Membrane</keyword>
<dbReference type="Proteomes" id="UP000832041">
    <property type="component" value="Chromosome"/>
</dbReference>